<feature type="transmembrane region" description="Helical" evidence="1">
    <location>
        <begin position="261"/>
        <end position="282"/>
    </location>
</feature>
<proteinExistence type="predicted"/>
<comment type="caution">
    <text evidence="2">The sequence shown here is derived from an EMBL/GenBank/DDBJ whole genome shotgun (WGS) entry which is preliminary data.</text>
</comment>
<dbReference type="RefSeq" id="WP_105246855.1">
    <property type="nucleotide sequence ID" value="NZ_PSZM01000037.1"/>
</dbReference>
<keyword evidence="1" id="KW-0812">Transmembrane</keyword>
<keyword evidence="1" id="KW-0472">Membrane</keyword>
<reference evidence="2 3" key="1">
    <citation type="submission" date="2018-02" db="EMBL/GenBank/DDBJ databases">
        <title>Genome sequences of Apibacter spp., gut symbionts of Asian honey bees.</title>
        <authorList>
            <person name="Kwong W.K."/>
            <person name="Steele M.I."/>
            <person name="Moran N.A."/>
        </authorList>
    </citation>
    <scope>NUCLEOTIDE SEQUENCE [LARGE SCALE GENOMIC DNA]</scope>
    <source>
        <strain evidence="3">wkB301</strain>
    </source>
</reference>
<accession>A0A2S8ACE9</accession>
<feature type="transmembrane region" description="Helical" evidence="1">
    <location>
        <begin position="294"/>
        <end position="323"/>
    </location>
</feature>
<protein>
    <recommendedName>
        <fullName evidence="4">DUF2029 domain-containing protein</fullName>
    </recommendedName>
</protein>
<feature type="transmembrane region" description="Helical" evidence="1">
    <location>
        <begin position="335"/>
        <end position="353"/>
    </location>
</feature>
<gene>
    <name evidence="2" type="ORF">C4S77_06375</name>
</gene>
<dbReference type="EMBL" id="PSZM01000037">
    <property type="protein sequence ID" value="PQL92644.1"/>
    <property type="molecule type" value="Genomic_DNA"/>
</dbReference>
<keyword evidence="3" id="KW-1185">Reference proteome</keyword>
<evidence type="ECO:0008006" key="4">
    <source>
        <dbReference type="Google" id="ProtNLM"/>
    </source>
</evidence>
<keyword evidence="1" id="KW-1133">Transmembrane helix</keyword>
<evidence type="ECO:0000313" key="3">
    <source>
        <dbReference type="Proteomes" id="UP000238042"/>
    </source>
</evidence>
<dbReference type="Proteomes" id="UP000238042">
    <property type="component" value="Unassembled WGS sequence"/>
</dbReference>
<feature type="transmembrane region" description="Helical" evidence="1">
    <location>
        <begin position="124"/>
        <end position="141"/>
    </location>
</feature>
<dbReference type="AlphaFoldDB" id="A0A2S8ACE9"/>
<feature type="transmembrane region" description="Helical" evidence="1">
    <location>
        <begin position="99"/>
        <end position="118"/>
    </location>
</feature>
<feature type="transmembrane region" description="Helical" evidence="1">
    <location>
        <begin position="209"/>
        <end position="228"/>
    </location>
</feature>
<feature type="transmembrane region" description="Helical" evidence="1">
    <location>
        <begin position="6"/>
        <end position="27"/>
    </location>
</feature>
<feature type="transmembrane region" description="Helical" evidence="1">
    <location>
        <begin position="148"/>
        <end position="168"/>
    </location>
</feature>
<evidence type="ECO:0000256" key="1">
    <source>
        <dbReference type="SAM" id="Phobius"/>
    </source>
</evidence>
<dbReference type="OrthoDB" id="10005526at2"/>
<feature type="transmembrane region" description="Helical" evidence="1">
    <location>
        <begin position="382"/>
        <end position="405"/>
    </location>
</feature>
<name>A0A2S8ACE9_9FLAO</name>
<evidence type="ECO:0000313" key="2">
    <source>
        <dbReference type="EMBL" id="PQL92644.1"/>
    </source>
</evidence>
<sequence>MRINYFFKKHIIFTLLVIILYAIFIFFHQQRIQKNAGLGWDGVFYNSIYEVFKGEGGQTDKILQDFNYNTYDEMFNKGEPFNQRIGVPYLASILKMDKFLAFSVINLSAFFIGIFLFINKWKSKIFLVIIFTFYLMLTPQIPFRFSLFYPISVEGVLFLFLFLVIVFYDKPNVILFLTILFLPFKEGCVLIGIVYFISLLINNIAKRKFNIILLLFKITFLVIIYFFYKKILQYYFNVELESHGIKTIFFWINQNIYNPIFYIRLIACFFVVFSGFSIFYLKKIAENRIITQKFLFIFILTPILVFSGSDITRILCIILPFLFDDILDLNLSNQDYLWLLFCFLLFLPLKFPFLNLEFSDNQNIGEGFFLTQPEYLKVRYNLYYIIYSMIMILILYSSVFNKYIINNDKILRLTKNKSSMPE</sequence>
<organism evidence="2 3">
    <name type="scientific">Apibacter adventoris</name>
    <dbReference type="NCBI Taxonomy" id="1679466"/>
    <lineage>
        <taxon>Bacteria</taxon>
        <taxon>Pseudomonadati</taxon>
        <taxon>Bacteroidota</taxon>
        <taxon>Flavobacteriia</taxon>
        <taxon>Flavobacteriales</taxon>
        <taxon>Weeksellaceae</taxon>
        <taxon>Apibacter</taxon>
    </lineage>
</organism>
<feature type="transmembrane region" description="Helical" evidence="1">
    <location>
        <begin position="174"/>
        <end position="197"/>
    </location>
</feature>